<keyword evidence="1" id="KW-0732">Signal</keyword>
<name>A0A6P8BHM6_PYRGI</name>
<accession>A0A6P8BHM6</accession>
<protein>
    <recommendedName>
        <fullName evidence="4">Secreted protein</fullName>
    </recommendedName>
</protein>
<evidence type="ECO:0000313" key="2">
    <source>
        <dbReference type="Proteomes" id="UP000515153"/>
    </source>
</evidence>
<dbReference type="KEGG" id="pgri:PgNI_01553"/>
<feature type="signal peptide" evidence="1">
    <location>
        <begin position="1"/>
        <end position="19"/>
    </location>
</feature>
<gene>
    <name evidence="3" type="ORF">PgNI_01553</name>
</gene>
<evidence type="ECO:0000256" key="1">
    <source>
        <dbReference type="SAM" id="SignalP"/>
    </source>
</evidence>
<reference evidence="3" key="3">
    <citation type="submission" date="2025-08" db="UniProtKB">
        <authorList>
            <consortium name="RefSeq"/>
        </authorList>
    </citation>
    <scope>IDENTIFICATION</scope>
    <source>
        <strain evidence="3">NI907</strain>
    </source>
</reference>
<keyword evidence="2" id="KW-1185">Reference proteome</keyword>
<organism evidence="2 3">
    <name type="scientific">Pyricularia grisea</name>
    <name type="common">Crabgrass-specific blast fungus</name>
    <name type="synonym">Magnaporthe grisea</name>
    <dbReference type="NCBI Taxonomy" id="148305"/>
    <lineage>
        <taxon>Eukaryota</taxon>
        <taxon>Fungi</taxon>
        <taxon>Dikarya</taxon>
        <taxon>Ascomycota</taxon>
        <taxon>Pezizomycotina</taxon>
        <taxon>Sordariomycetes</taxon>
        <taxon>Sordariomycetidae</taxon>
        <taxon>Magnaporthales</taxon>
        <taxon>Pyriculariaceae</taxon>
        <taxon>Pyricularia</taxon>
    </lineage>
</organism>
<reference evidence="3" key="2">
    <citation type="submission" date="2019-10" db="EMBL/GenBank/DDBJ databases">
        <authorList>
            <consortium name="NCBI Genome Project"/>
        </authorList>
    </citation>
    <scope>NUCLEOTIDE SEQUENCE</scope>
    <source>
        <strain evidence="3">NI907</strain>
    </source>
</reference>
<evidence type="ECO:0000313" key="3">
    <source>
        <dbReference type="RefSeq" id="XP_030986536.1"/>
    </source>
</evidence>
<evidence type="ECO:0008006" key="4">
    <source>
        <dbReference type="Google" id="ProtNLM"/>
    </source>
</evidence>
<sequence>MCYLFLVLYHVTYSLEAWATHIFLNFRQQDCGLRRQAPHKRPSSPRCCQMPNDMHVITLYPRNLLQLQRLSSDGERSANQCPE</sequence>
<dbReference type="RefSeq" id="XP_030986536.1">
    <property type="nucleotide sequence ID" value="XM_031121624.1"/>
</dbReference>
<dbReference type="AlphaFoldDB" id="A0A6P8BHM6"/>
<reference evidence="3" key="1">
    <citation type="journal article" date="2019" name="Mol. Biol. Evol.">
        <title>Blast fungal genomes show frequent chromosomal changes, gene gains and losses, and effector gene turnover.</title>
        <authorList>
            <person name="Gomez Luciano L.B."/>
            <person name="Jason Tsai I."/>
            <person name="Chuma I."/>
            <person name="Tosa Y."/>
            <person name="Chen Y.H."/>
            <person name="Li J.Y."/>
            <person name="Li M.Y."/>
            <person name="Jade Lu M.Y."/>
            <person name="Nakayashiki H."/>
            <person name="Li W.H."/>
        </authorList>
    </citation>
    <scope>NUCLEOTIDE SEQUENCE</scope>
    <source>
        <strain evidence="3">NI907</strain>
    </source>
</reference>
<proteinExistence type="predicted"/>
<feature type="chain" id="PRO_5028012493" description="Secreted protein" evidence="1">
    <location>
        <begin position="20"/>
        <end position="83"/>
    </location>
</feature>
<dbReference type="Proteomes" id="UP000515153">
    <property type="component" value="Unplaced"/>
</dbReference>
<dbReference type="GeneID" id="41956538"/>